<feature type="region of interest" description="Disordered" evidence="17">
    <location>
        <begin position="25"/>
        <end position="67"/>
    </location>
</feature>
<dbReference type="SMART" id="SM00208">
    <property type="entry name" value="TNFR"/>
    <property type="match status" value="3"/>
</dbReference>
<dbReference type="Proteomes" id="UP000515156">
    <property type="component" value="Chromosome 13"/>
</dbReference>
<feature type="repeat" description="TNFR-Cys" evidence="16">
    <location>
        <begin position="155"/>
        <end position="194"/>
    </location>
</feature>
<dbReference type="SMART" id="SM00005">
    <property type="entry name" value="DEATH"/>
    <property type="match status" value="1"/>
</dbReference>
<evidence type="ECO:0000256" key="11">
    <source>
        <dbReference type="ARBA" id="ARBA00023180"/>
    </source>
</evidence>
<feature type="disulfide bond" evidence="16">
    <location>
        <begin position="113"/>
        <end position="128"/>
    </location>
</feature>
<feature type="domain" description="TNFR-Cys" evidence="21">
    <location>
        <begin position="112"/>
        <end position="154"/>
    </location>
</feature>
<dbReference type="PROSITE" id="PS00652">
    <property type="entry name" value="TNFR_NGFR_1"/>
    <property type="match status" value="1"/>
</dbReference>
<evidence type="ECO:0000313" key="22">
    <source>
        <dbReference type="Proteomes" id="UP000515156"/>
    </source>
</evidence>
<feature type="disulfide bond" evidence="16">
    <location>
        <begin position="156"/>
        <end position="171"/>
    </location>
</feature>
<dbReference type="PRINTS" id="PR01680">
    <property type="entry name" value="TNFACTORR6"/>
</dbReference>
<evidence type="ECO:0000256" key="17">
    <source>
        <dbReference type="SAM" id="MobiDB-lite"/>
    </source>
</evidence>
<keyword evidence="9" id="KW-0564">Palmitate</keyword>
<evidence type="ECO:0000256" key="7">
    <source>
        <dbReference type="ARBA" id="ARBA00022737"/>
    </source>
</evidence>
<keyword evidence="8" id="KW-0112">Calmodulin-binding</keyword>
<dbReference type="GO" id="GO:0005516">
    <property type="term" value="F:calmodulin binding"/>
    <property type="evidence" value="ECO:0007669"/>
    <property type="project" value="UniProtKB-KW"/>
</dbReference>
<dbReference type="OrthoDB" id="9940478at2759"/>
<evidence type="ECO:0000256" key="6">
    <source>
        <dbReference type="ARBA" id="ARBA00022729"/>
    </source>
</evidence>
<keyword evidence="18" id="KW-1133">Transmembrane helix</keyword>
<evidence type="ECO:0000259" key="20">
    <source>
        <dbReference type="PROSITE" id="PS50017"/>
    </source>
</evidence>
<evidence type="ECO:0000256" key="13">
    <source>
        <dbReference type="ARBA" id="ARBA00030181"/>
    </source>
</evidence>
<keyword evidence="18" id="KW-0812">Transmembrane</keyword>
<dbReference type="InterPro" id="IPR008063">
    <property type="entry name" value="Fas_rcpt"/>
</dbReference>
<dbReference type="Gene3D" id="1.10.533.10">
    <property type="entry name" value="Death Domain, Fas"/>
    <property type="match status" value="1"/>
</dbReference>
<dbReference type="RefSeq" id="XP_030078017.1">
    <property type="nucleotide sequence ID" value="XM_030222157.1"/>
</dbReference>
<feature type="compositionally biased region" description="Basic and acidic residues" evidence="17">
    <location>
        <begin position="34"/>
        <end position="44"/>
    </location>
</feature>
<keyword evidence="4" id="KW-1003">Cell membrane</keyword>
<keyword evidence="5" id="KW-0053">Apoptosis</keyword>
<keyword evidence="10 16" id="KW-1015">Disulfide bond</keyword>
<evidence type="ECO:0000256" key="15">
    <source>
        <dbReference type="ARBA" id="ARBA00032502"/>
    </source>
</evidence>
<evidence type="ECO:0000256" key="4">
    <source>
        <dbReference type="ARBA" id="ARBA00022475"/>
    </source>
</evidence>
<evidence type="ECO:0000256" key="10">
    <source>
        <dbReference type="ARBA" id="ARBA00023157"/>
    </source>
</evidence>
<dbReference type="InterPro" id="IPR011029">
    <property type="entry name" value="DEATH-like_dom_sf"/>
</dbReference>
<evidence type="ECO:0000256" key="16">
    <source>
        <dbReference type="PROSITE-ProRule" id="PRU00206"/>
    </source>
</evidence>
<keyword evidence="7" id="KW-0677">Repeat</keyword>
<dbReference type="PROSITE" id="PS50017">
    <property type="entry name" value="DEATH_DOMAIN"/>
    <property type="match status" value="1"/>
</dbReference>
<protein>
    <recommendedName>
        <fullName evidence="3">Tumor necrosis factor receptor superfamily member 6</fullName>
    </recommendedName>
    <alternativeName>
        <fullName evidence="14">Apo-1 antigen</fullName>
    </alternativeName>
    <alternativeName>
        <fullName evidence="15">Apoptosis-mediating surface antigen FAS</fullName>
    </alternativeName>
    <alternativeName>
        <fullName evidence="13">FASLG receptor</fullName>
    </alternativeName>
</protein>
<keyword evidence="23" id="KW-0675">Receptor</keyword>
<organism evidence="22 23">
    <name type="scientific">Microcaecilia unicolor</name>
    <dbReference type="NCBI Taxonomy" id="1415580"/>
    <lineage>
        <taxon>Eukaryota</taxon>
        <taxon>Metazoa</taxon>
        <taxon>Chordata</taxon>
        <taxon>Craniata</taxon>
        <taxon>Vertebrata</taxon>
        <taxon>Euteleostomi</taxon>
        <taxon>Amphibia</taxon>
        <taxon>Gymnophiona</taxon>
        <taxon>Siphonopidae</taxon>
        <taxon>Microcaecilia</taxon>
    </lineage>
</organism>
<evidence type="ECO:0000256" key="3">
    <source>
        <dbReference type="ARBA" id="ARBA00015761"/>
    </source>
</evidence>
<keyword evidence="12" id="KW-0449">Lipoprotein</keyword>
<keyword evidence="18" id="KW-0472">Membrane</keyword>
<evidence type="ECO:0000256" key="5">
    <source>
        <dbReference type="ARBA" id="ARBA00022703"/>
    </source>
</evidence>
<evidence type="ECO:0000256" key="14">
    <source>
        <dbReference type="ARBA" id="ARBA00032338"/>
    </source>
</evidence>
<dbReference type="PANTHER" id="PTHR47220:SF1">
    <property type="entry name" value="TUMOR NECROSIS FACTOR RECEPTOR SUPERFAMILY MEMBER 25"/>
    <property type="match status" value="1"/>
</dbReference>
<evidence type="ECO:0000256" key="18">
    <source>
        <dbReference type="SAM" id="Phobius"/>
    </source>
</evidence>
<dbReference type="SUPFAM" id="SSF47986">
    <property type="entry name" value="DEATH domain"/>
    <property type="match status" value="1"/>
</dbReference>
<evidence type="ECO:0000313" key="23">
    <source>
        <dbReference type="RefSeq" id="XP_030078017.1"/>
    </source>
</evidence>
<feature type="domain" description="Death" evidence="20">
    <location>
        <begin position="360"/>
        <end position="427"/>
    </location>
</feature>
<feature type="transmembrane region" description="Helical" evidence="18">
    <location>
        <begin position="239"/>
        <end position="262"/>
    </location>
</feature>
<gene>
    <name evidence="23" type="primary">TNFRSF25</name>
</gene>
<keyword evidence="11" id="KW-0325">Glycoprotein</keyword>
<sequence length="428" mass="49021">MKFPEPCSLLTWVFVLMILITGSGSQIPSSENQEEPRSQKETVRQRSSSFSKGGNQGHKSENHRRFRRESDIRCPDDMYRDKVQNHCCKKCPAGHYKMISCRTSRSNSSCTQCSPGTFLSFPNLETKCRRCASCDEQANQIVKKHCTATSNTECVCAPGMYNSQALDNIVCEPCDKCDNREINKTCSETENTKCGKCLLGFHEEKEECQQCFRSSQNKCVETHKECRGLCRTKNPDHSLMFLLIGVILLLLLLVIGGHRLYFYWRKRKDSFSSADKIKCFTQSMSPGPLPSLTEKFEGPQDFLKTQGILTDSTCLKSSENIYSISSISPLKSNDTQGALPSVLQQGVTLYNIIDVVPIRRWKEFMRTLELKDTEIERIEMEFPNVRDQQYEMLKRWHQEKKGALLSIYQALEKMHLSGCVEEIREKLE</sequence>
<evidence type="ECO:0000256" key="1">
    <source>
        <dbReference type="ARBA" id="ARBA00004251"/>
    </source>
</evidence>
<dbReference type="SUPFAM" id="SSF57586">
    <property type="entry name" value="TNF receptor-like"/>
    <property type="match status" value="2"/>
</dbReference>
<dbReference type="AlphaFoldDB" id="A0A6P7ZFA3"/>
<dbReference type="GO" id="GO:0007165">
    <property type="term" value="P:signal transduction"/>
    <property type="evidence" value="ECO:0007669"/>
    <property type="project" value="InterPro"/>
</dbReference>
<dbReference type="GO" id="GO:0006915">
    <property type="term" value="P:apoptotic process"/>
    <property type="evidence" value="ECO:0007669"/>
    <property type="project" value="UniProtKB-KW"/>
</dbReference>
<feature type="chain" id="PRO_5028459798" description="Tumor necrosis factor receptor superfamily member 6" evidence="19">
    <location>
        <begin position="26"/>
        <end position="428"/>
    </location>
</feature>
<dbReference type="PANTHER" id="PTHR47220">
    <property type="entry name" value="TUMOR NECROSIS FACTOR RECEPTOR SUPERFAMILY MEMBER 25"/>
    <property type="match status" value="1"/>
</dbReference>
<dbReference type="InterPro" id="IPR001368">
    <property type="entry name" value="TNFR/NGFR_Cys_rich_reg"/>
</dbReference>
<feature type="signal peptide" evidence="19">
    <location>
        <begin position="1"/>
        <end position="25"/>
    </location>
</feature>
<dbReference type="GeneID" id="115482411"/>
<dbReference type="InParanoid" id="A0A6P7ZFA3"/>
<dbReference type="GO" id="GO:0045121">
    <property type="term" value="C:membrane raft"/>
    <property type="evidence" value="ECO:0007669"/>
    <property type="project" value="UniProtKB-SubCell"/>
</dbReference>
<dbReference type="CTD" id="8718"/>
<evidence type="ECO:0000256" key="19">
    <source>
        <dbReference type="SAM" id="SignalP"/>
    </source>
</evidence>
<dbReference type="FunCoup" id="A0A6P7ZFA3">
    <property type="interactions" value="338"/>
</dbReference>
<reference evidence="23" key="1">
    <citation type="submission" date="2025-08" db="UniProtKB">
        <authorList>
            <consortium name="RefSeq"/>
        </authorList>
    </citation>
    <scope>IDENTIFICATION</scope>
</reference>
<dbReference type="Pfam" id="PF00020">
    <property type="entry name" value="TNFR_c6"/>
    <property type="match status" value="1"/>
</dbReference>
<accession>A0A6P7ZFA3</accession>
<dbReference type="GO" id="GO:0005886">
    <property type="term" value="C:plasma membrane"/>
    <property type="evidence" value="ECO:0007669"/>
    <property type="project" value="UniProtKB-SubCell"/>
</dbReference>
<feature type="domain" description="TNFR-Cys" evidence="21">
    <location>
        <begin position="155"/>
        <end position="194"/>
    </location>
</feature>
<feature type="repeat" description="TNFR-Cys" evidence="16">
    <location>
        <begin position="112"/>
        <end position="154"/>
    </location>
</feature>
<dbReference type="InterPro" id="IPR022329">
    <property type="entry name" value="TNFR_25"/>
</dbReference>
<dbReference type="GO" id="GO:0006955">
    <property type="term" value="P:immune response"/>
    <property type="evidence" value="ECO:0007669"/>
    <property type="project" value="InterPro"/>
</dbReference>
<dbReference type="PROSITE" id="PS50050">
    <property type="entry name" value="TNFR_NGFR_2"/>
    <property type="match status" value="2"/>
</dbReference>
<proteinExistence type="predicted"/>
<dbReference type="KEGG" id="muo:115482411"/>
<comment type="subcellular location">
    <subcellularLocation>
        <location evidence="1">Cell membrane</location>
        <topology evidence="1">Single-pass type I membrane protein</topology>
    </subcellularLocation>
    <subcellularLocation>
        <location evidence="2">Membrane raft</location>
    </subcellularLocation>
</comment>
<name>A0A6P7ZFA3_9AMPH</name>
<evidence type="ECO:0000256" key="2">
    <source>
        <dbReference type="ARBA" id="ARBA00004285"/>
    </source>
</evidence>
<dbReference type="GO" id="GO:0004888">
    <property type="term" value="F:transmembrane signaling receptor activity"/>
    <property type="evidence" value="ECO:0007669"/>
    <property type="project" value="InterPro"/>
</dbReference>
<evidence type="ECO:0000256" key="12">
    <source>
        <dbReference type="ARBA" id="ARBA00023288"/>
    </source>
</evidence>
<evidence type="ECO:0000256" key="8">
    <source>
        <dbReference type="ARBA" id="ARBA00022860"/>
    </source>
</evidence>
<keyword evidence="22" id="KW-1185">Reference proteome</keyword>
<comment type="caution">
    <text evidence="16">Lacks conserved residue(s) required for the propagation of feature annotation.</text>
</comment>
<dbReference type="Pfam" id="PF00531">
    <property type="entry name" value="Death"/>
    <property type="match status" value="1"/>
</dbReference>
<evidence type="ECO:0000259" key="21">
    <source>
        <dbReference type="PROSITE" id="PS50050"/>
    </source>
</evidence>
<dbReference type="Gene3D" id="2.10.50.10">
    <property type="entry name" value="Tumor Necrosis Factor Receptor, subunit A, domain 2"/>
    <property type="match status" value="2"/>
</dbReference>
<keyword evidence="6 19" id="KW-0732">Signal</keyword>
<dbReference type="InterPro" id="IPR000488">
    <property type="entry name" value="Death_dom"/>
</dbReference>
<evidence type="ECO:0000256" key="9">
    <source>
        <dbReference type="ARBA" id="ARBA00023139"/>
    </source>
</evidence>